<sequence length="357" mass="39820">MAPETPQVGLRTLLLGRCRNRHDPILAGIERTGDTTDRTAFACRIRPLEHQHQRTLRKSLVPRQQRQSPLKPFELIGITALIHLLTQLQRVEQVQVVDLGRQRRGGLARHPVALSDRQTFLQGLEQGAAHKQCAKARITAIDDGPRAIPGAGQAQGMACHLTIALVEIVEAPVTLGHPPTGLGVFLQILEALLLPGTRQVKPELHHQHPLAHQHFFETQDLGQMLIKLAPFAAALDTLANRLGVPIVEHHANLALGWQGPPVAPHERPCGLFFGRHIERPGLDMTRIHPFVEQVDRLTLARAINAIDEHHDRKTAQIKQFELCIQQGGTQRWHFGLECCLIGLMAQFSRFEHLACLR</sequence>
<dbReference type="EMBL" id="VSSQ01037199">
    <property type="protein sequence ID" value="MPM89827.1"/>
    <property type="molecule type" value="Genomic_DNA"/>
</dbReference>
<dbReference type="AlphaFoldDB" id="A0A645DKM5"/>
<comment type="caution">
    <text evidence="1">The sequence shown here is derived from an EMBL/GenBank/DDBJ whole genome shotgun (WGS) entry which is preliminary data.</text>
</comment>
<gene>
    <name evidence="1" type="ORF">SDC9_136942</name>
</gene>
<organism evidence="1">
    <name type="scientific">bioreactor metagenome</name>
    <dbReference type="NCBI Taxonomy" id="1076179"/>
    <lineage>
        <taxon>unclassified sequences</taxon>
        <taxon>metagenomes</taxon>
        <taxon>ecological metagenomes</taxon>
    </lineage>
</organism>
<name>A0A645DKM5_9ZZZZ</name>
<proteinExistence type="predicted"/>
<reference evidence="1" key="1">
    <citation type="submission" date="2019-08" db="EMBL/GenBank/DDBJ databases">
        <authorList>
            <person name="Kucharzyk K."/>
            <person name="Murdoch R.W."/>
            <person name="Higgins S."/>
            <person name="Loffler F."/>
        </authorList>
    </citation>
    <scope>NUCLEOTIDE SEQUENCE</scope>
</reference>
<accession>A0A645DKM5</accession>
<protein>
    <submittedName>
        <fullName evidence="1">Uncharacterized protein</fullName>
    </submittedName>
</protein>
<evidence type="ECO:0000313" key="1">
    <source>
        <dbReference type="EMBL" id="MPM89827.1"/>
    </source>
</evidence>